<proteinExistence type="inferred from homology"/>
<keyword evidence="6" id="KW-1185">Reference proteome</keyword>
<evidence type="ECO:0000259" key="4">
    <source>
        <dbReference type="Pfam" id="PF13407"/>
    </source>
</evidence>
<dbReference type="SUPFAM" id="SSF53822">
    <property type="entry name" value="Periplasmic binding protein-like I"/>
    <property type="match status" value="1"/>
</dbReference>
<evidence type="ECO:0000313" key="5">
    <source>
        <dbReference type="EMBL" id="MBL4936404.1"/>
    </source>
</evidence>
<dbReference type="Pfam" id="PF13407">
    <property type="entry name" value="Peripla_BP_4"/>
    <property type="match status" value="1"/>
</dbReference>
<comment type="subcellular location">
    <subcellularLocation>
        <location evidence="1">Cell envelope</location>
    </subcellularLocation>
</comment>
<dbReference type="InterPro" id="IPR028082">
    <property type="entry name" value="Peripla_BP_I"/>
</dbReference>
<dbReference type="InterPro" id="IPR025997">
    <property type="entry name" value="SBP_2_dom"/>
</dbReference>
<name>A0ABS1TAN1_9CLOT</name>
<gene>
    <name evidence="5" type="ORF">JK636_11585</name>
</gene>
<organism evidence="5 6">
    <name type="scientific">Clostridium rhizosphaerae</name>
    <dbReference type="NCBI Taxonomy" id="2803861"/>
    <lineage>
        <taxon>Bacteria</taxon>
        <taxon>Bacillati</taxon>
        <taxon>Bacillota</taxon>
        <taxon>Clostridia</taxon>
        <taxon>Eubacteriales</taxon>
        <taxon>Clostridiaceae</taxon>
        <taxon>Clostridium</taxon>
    </lineage>
</organism>
<sequence length="324" mass="35875">MVKRNILIMFLILTIILGATGCYKIDRKSNGQETKTIEFIVKMGGGEHWEMVRSGAQEASKEFNINMNFTAPDKEQDVDVQEKLVESAIERKVDAIVLSSSDYKRMVNVVEKATDNKIPVIIIDSLVDTDKVLSTVSTNNFEAGKQAGNKIAQLVGDNSNIAVMSFVKESESAENREKGIEAALKNYKNINIVAKEYCYSNEKASEELTKNVIQLNKDLNGIVALNSSASLGAARAIEGLGLKGKIKLVTFDSTMLGIQYLEDGVIQATVVQNPFMIGYLGLKYGAMAARGEKIPKNTEIESKVIDEYNMYSEQNQRFIFPFVK</sequence>
<evidence type="ECO:0000256" key="3">
    <source>
        <dbReference type="ARBA" id="ARBA00022729"/>
    </source>
</evidence>
<evidence type="ECO:0000256" key="1">
    <source>
        <dbReference type="ARBA" id="ARBA00004196"/>
    </source>
</evidence>
<reference evidence="5 6" key="1">
    <citation type="submission" date="2021-01" db="EMBL/GenBank/DDBJ databases">
        <title>Genome public.</title>
        <authorList>
            <person name="Liu C."/>
            <person name="Sun Q."/>
        </authorList>
    </citation>
    <scope>NUCLEOTIDE SEQUENCE [LARGE SCALE GENOMIC DNA]</scope>
    <source>
        <strain evidence="5 6">YIM B02515</strain>
    </source>
</reference>
<accession>A0ABS1TAN1</accession>
<dbReference type="PANTHER" id="PTHR46847:SF1">
    <property type="entry name" value="D-ALLOSE-BINDING PERIPLASMIC PROTEIN-RELATED"/>
    <property type="match status" value="1"/>
</dbReference>
<dbReference type="EMBL" id="JAESWC010000004">
    <property type="protein sequence ID" value="MBL4936404.1"/>
    <property type="molecule type" value="Genomic_DNA"/>
</dbReference>
<dbReference type="CDD" id="cd20006">
    <property type="entry name" value="PBP1_ABC_sugar_binding-like"/>
    <property type="match status" value="1"/>
</dbReference>
<keyword evidence="3" id="KW-0732">Signal</keyword>
<dbReference type="Gene3D" id="3.40.50.2300">
    <property type="match status" value="2"/>
</dbReference>
<feature type="domain" description="Periplasmic binding protein" evidence="4">
    <location>
        <begin position="37"/>
        <end position="293"/>
    </location>
</feature>
<comment type="similarity">
    <text evidence="2">Belongs to the bacterial solute-binding protein 2 family.</text>
</comment>
<dbReference type="PROSITE" id="PS51257">
    <property type="entry name" value="PROKAR_LIPOPROTEIN"/>
    <property type="match status" value="1"/>
</dbReference>
<evidence type="ECO:0000313" key="6">
    <source>
        <dbReference type="Proteomes" id="UP000632377"/>
    </source>
</evidence>
<comment type="caution">
    <text evidence="5">The sequence shown here is derived from an EMBL/GenBank/DDBJ whole genome shotgun (WGS) entry which is preliminary data.</text>
</comment>
<dbReference type="RefSeq" id="WP_202749152.1">
    <property type="nucleotide sequence ID" value="NZ_JAESWC010000004.1"/>
</dbReference>
<dbReference type="Proteomes" id="UP000632377">
    <property type="component" value="Unassembled WGS sequence"/>
</dbReference>
<protein>
    <submittedName>
        <fullName evidence="5">Substrate-binding domain-containing protein</fullName>
    </submittedName>
</protein>
<dbReference type="PANTHER" id="PTHR46847">
    <property type="entry name" value="D-ALLOSE-BINDING PERIPLASMIC PROTEIN-RELATED"/>
    <property type="match status" value="1"/>
</dbReference>
<evidence type="ECO:0000256" key="2">
    <source>
        <dbReference type="ARBA" id="ARBA00007639"/>
    </source>
</evidence>